<feature type="domain" description="Nudix hydrolase" evidence="8">
    <location>
        <begin position="28"/>
        <end position="167"/>
    </location>
</feature>
<comment type="cofactor">
    <cofactor evidence="2">
        <name>Mg(2+)</name>
        <dbReference type="ChEBI" id="CHEBI:18420"/>
    </cofactor>
</comment>
<gene>
    <name evidence="9" type="ORF">HCJ96_00275</name>
</gene>
<evidence type="ECO:0000313" key="10">
    <source>
        <dbReference type="Proteomes" id="UP000709336"/>
    </source>
</evidence>
<comment type="similarity">
    <text evidence="3">Belongs to the Nudix hydrolase family. PCD1 subfamily.</text>
</comment>
<evidence type="ECO:0000256" key="3">
    <source>
        <dbReference type="ARBA" id="ARBA00006506"/>
    </source>
</evidence>
<name>A0ABX1QW35_9ALTE</name>
<comment type="cofactor">
    <cofactor evidence="1">
        <name>Mn(2+)</name>
        <dbReference type="ChEBI" id="CHEBI:29035"/>
    </cofactor>
</comment>
<evidence type="ECO:0000259" key="8">
    <source>
        <dbReference type="PROSITE" id="PS51462"/>
    </source>
</evidence>
<keyword evidence="5" id="KW-0378">Hydrolase</keyword>
<evidence type="ECO:0000256" key="2">
    <source>
        <dbReference type="ARBA" id="ARBA00001946"/>
    </source>
</evidence>
<dbReference type="RefSeq" id="WP_169209035.1">
    <property type="nucleotide sequence ID" value="NZ_JAATNW010000001.1"/>
</dbReference>
<sequence length="197" mass="22299">MNRADFLRRFHHIERVHSERDYPLSYTGRPAAVLIPLVDYASELRVLLTERAHHLRHHAGQIAFPGGGAEAEDSFPVGTALREAEEEIGLSPERVQIIGALPDYRTISGYTIKPVIGLVKPESKLTLDKNEVASAFEAPLSYLMDRENHLTHHTHRHGQTFPIYFIPWKQYMIWGATAALLRNLSFHLIADDKSLSS</sequence>
<dbReference type="Proteomes" id="UP000709336">
    <property type="component" value="Unassembled WGS sequence"/>
</dbReference>
<keyword evidence="4" id="KW-0479">Metal-binding</keyword>
<evidence type="ECO:0000313" key="9">
    <source>
        <dbReference type="EMBL" id="NMH58458.1"/>
    </source>
</evidence>
<keyword evidence="6" id="KW-0460">Magnesium</keyword>
<dbReference type="PANTHER" id="PTHR12992:SF11">
    <property type="entry name" value="MITOCHONDRIAL COENZYME A DIPHOSPHATASE NUDT8"/>
    <property type="match status" value="1"/>
</dbReference>
<accession>A0ABX1QW35</accession>
<evidence type="ECO:0000256" key="5">
    <source>
        <dbReference type="ARBA" id="ARBA00022801"/>
    </source>
</evidence>
<dbReference type="InterPro" id="IPR000086">
    <property type="entry name" value="NUDIX_hydrolase_dom"/>
</dbReference>
<dbReference type="Pfam" id="PF00293">
    <property type="entry name" value="NUDIX"/>
    <property type="match status" value="1"/>
</dbReference>
<dbReference type="InterPro" id="IPR015797">
    <property type="entry name" value="NUDIX_hydrolase-like_dom_sf"/>
</dbReference>
<dbReference type="PANTHER" id="PTHR12992">
    <property type="entry name" value="NUDIX HYDROLASE"/>
    <property type="match status" value="1"/>
</dbReference>
<evidence type="ECO:0000256" key="6">
    <source>
        <dbReference type="ARBA" id="ARBA00022842"/>
    </source>
</evidence>
<evidence type="ECO:0000256" key="4">
    <source>
        <dbReference type="ARBA" id="ARBA00022723"/>
    </source>
</evidence>
<comment type="caution">
    <text evidence="9">The sequence shown here is derived from an EMBL/GenBank/DDBJ whole genome shotgun (WGS) entry which is preliminary data.</text>
</comment>
<dbReference type="EMBL" id="JAATNW010000001">
    <property type="protein sequence ID" value="NMH58458.1"/>
    <property type="molecule type" value="Genomic_DNA"/>
</dbReference>
<keyword evidence="10" id="KW-1185">Reference proteome</keyword>
<dbReference type="NCBIfam" id="NF007980">
    <property type="entry name" value="PRK10707.1"/>
    <property type="match status" value="1"/>
</dbReference>
<evidence type="ECO:0000256" key="1">
    <source>
        <dbReference type="ARBA" id="ARBA00001936"/>
    </source>
</evidence>
<evidence type="ECO:0000256" key="7">
    <source>
        <dbReference type="ARBA" id="ARBA00023211"/>
    </source>
</evidence>
<dbReference type="CDD" id="cd03426">
    <property type="entry name" value="NUDIX_CoAse_Nudt7"/>
    <property type="match status" value="1"/>
</dbReference>
<dbReference type="InterPro" id="IPR045121">
    <property type="entry name" value="CoAse"/>
</dbReference>
<keyword evidence="7" id="KW-0464">Manganese</keyword>
<reference evidence="9 10" key="1">
    <citation type="submission" date="2020-03" db="EMBL/GenBank/DDBJ databases">
        <title>Alteromonas ponticola sp. nov., isolated from seawater.</title>
        <authorList>
            <person name="Yoon J.-H."/>
            <person name="Kim Y.-O."/>
        </authorList>
    </citation>
    <scope>NUCLEOTIDE SEQUENCE [LARGE SCALE GENOMIC DNA]</scope>
    <source>
        <strain evidence="9 10">MYP5</strain>
    </source>
</reference>
<dbReference type="SUPFAM" id="SSF55811">
    <property type="entry name" value="Nudix"/>
    <property type="match status" value="1"/>
</dbReference>
<dbReference type="PROSITE" id="PS51462">
    <property type="entry name" value="NUDIX"/>
    <property type="match status" value="1"/>
</dbReference>
<dbReference type="Gene3D" id="3.90.79.10">
    <property type="entry name" value="Nucleoside Triphosphate Pyrophosphohydrolase"/>
    <property type="match status" value="1"/>
</dbReference>
<organism evidence="9 10">
    <name type="scientific">Alteromonas ponticola</name>
    <dbReference type="NCBI Taxonomy" id="2720613"/>
    <lineage>
        <taxon>Bacteria</taxon>
        <taxon>Pseudomonadati</taxon>
        <taxon>Pseudomonadota</taxon>
        <taxon>Gammaproteobacteria</taxon>
        <taxon>Alteromonadales</taxon>
        <taxon>Alteromonadaceae</taxon>
        <taxon>Alteromonas/Salinimonas group</taxon>
        <taxon>Alteromonas</taxon>
    </lineage>
</organism>
<proteinExistence type="inferred from homology"/>
<dbReference type="InterPro" id="IPR000059">
    <property type="entry name" value="NUDIX_hydrolase_NudL_CS"/>
</dbReference>
<protein>
    <submittedName>
        <fullName evidence="9">CoA pyrophosphatase</fullName>
    </submittedName>
</protein>
<dbReference type="PROSITE" id="PS01293">
    <property type="entry name" value="NUDIX_COA"/>
    <property type="match status" value="1"/>
</dbReference>